<dbReference type="FunFam" id="1.10.1160.10:FF:000001">
    <property type="entry name" value="Glutamine--tRNA ligase"/>
    <property type="match status" value="1"/>
</dbReference>
<dbReference type="GO" id="GO:0005829">
    <property type="term" value="C:cytosol"/>
    <property type="evidence" value="ECO:0007669"/>
    <property type="project" value="TreeGrafter"/>
</dbReference>
<evidence type="ECO:0000256" key="5">
    <source>
        <dbReference type="ARBA" id="ARBA00022553"/>
    </source>
</evidence>
<dbReference type="Gene3D" id="2.40.240.10">
    <property type="entry name" value="Ribosomal Protein L25, Chain P"/>
    <property type="match status" value="1"/>
</dbReference>
<keyword evidence="10 14" id="KW-0030">Aminoacyl-tRNA synthetase</keyword>
<dbReference type="AlphaFoldDB" id="A0A9W7YIM0"/>
<dbReference type="HAMAP" id="MF_02076">
    <property type="entry name" value="Glu_tRNA_synth_type2"/>
    <property type="match status" value="1"/>
</dbReference>
<dbReference type="Proteomes" id="UP001143981">
    <property type="component" value="Unassembled WGS sequence"/>
</dbReference>
<evidence type="ECO:0000313" key="19">
    <source>
        <dbReference type="EMBL" id="KAJ1734638.1"/>
    </source>
</evidence>
<evidence type="ECO:0000256" key="9">
    <source>
        <dbReference type="ARBA" id="ARBA00022917"/>
    </source>
</evidence>
<dbReference type="Pfam" id="PF20974">
    <property type="entry name" value="tRNA-synt_1c_C2"/>
    <property type="match status" value="1"/>
</dbReference>
<dbReference type="InterPro" id="IPR020059">
    <property type="entry name" value="Glu/Gln-tRNA-synth_Ib_codon-bd"/>
</dbReference>
<comment type="subcellular location">
    <subcellularLocation>
        <location evidence="1">Cytoplasm</location>
    </subcellularLocation>
</comment>
<keyword evidence="20" id="KW-1185">Reference proteome</keyword>
<feature type="domain" description="Glutamyl/glutaminyl-tRNA synthetase class Ib anti-codon binding" evidence="17">
    <location>
        <begin position="525"/>
        <end position="617"/>
    </location>
</feature>
<keyword evidence="9 14" id="KW-0648">Protein biosynthesis</keyword>
<protein>
    <recommendedName>
        <fullName evidence="13">Probable glutamate--tRNA ligase, cytoplasmic</fullName>
        <ecNumber evidence="3">6.1.1.17</ecNumber>
    </recommendedName>
    <alternativeName>
        <fullName evidence="11">Glutamyl-tRNA synthetase</fullName>
    </alternativeName>
</protein>
<dbReference type="EC" id="6.1.1.17" evidence="3"/>
<gene>
    <name evidence="19" type="primary">GUS1</name>
    <name evidence="19" type="ORF">LPJ61_000968</name>
</gene>
<dbReference type="PANTHER" id="PTHR43097:SF5">
    <property type="entry name" value="GLUTAMATE--TRNA LIGASE"/>
    <property type="match status" value="1"/>
</dbReference>
<dbReference type="GO" id="GO:0006424">
    <property type="term" value="P:glutamyl-tRNA aminoacylation"/>
    <property type="evidence" value="ECO:0007669"/>
    <property type="project" value="InterPro"/>
</dbReference>
<dbReference type="Gene3D" id="3.90.800.10">
    <property type="entry name" value="Glutamyl-tRNA Synthetase, Domain 3"/>
    <property type="match status" value="1"/>
</dbReference>
<evidence type="ECO:0000256" key="7">
    <source>
        <dbReference type="ARBA" id="ARBA00022741"/>
    </source>
</evidence>
<evidence type="ECO:0000259" key="17">
    <source>
        <dbReference type="Pfam" id="PF03950"/>
    </source>
</evidence>
<evidence type="ECO:0000256" key="2">
    <source>
        <dbReference type="ARBA" id="ARBA00008927"/>
    </source>
</evidence>
<evidence type="ECO:0000313" key="20">
    <source>
        <dbReference type="Proteomes" id="UP001143981"/>
    </source>
</evidence>
<comment type="caution">
    <text evidence="19">The sequence shown here is derived from an EMBL/GenBank/DDBJ whole genome shotgun (WGS) entry which is preliminary data.</text>
</comment>
<evidence type="ECO:0000256" key="11">
    <source>
        <dbReference type="ARBA" id="ARBA00030865"/>
    </source>
</evidence>
<dbReference type="Pfam" id="PF03950">
    <property type="entry name" value="tRNA-synt_1c_C"/>
    <property type="match status" value="1"/>
</dbReference>
<dbReference type="GO" id="GO:0004818">
    <property type="term" value="F:glutamate-tRNA ligase activity"/>
    <property type="evidence" value="ECO:0007669"/>
    <property type="project" value="UniProtKB-EC"/>
</dbReference>
<evidence type="ECO:0000256" key="6">
    <source>
        <dbReference type="ARBA" id="ARBA00022598"/>
    </source>
</evidence>
<dbReference type="OrthoDB" id="10250478at2759"/>
<dbReference type="NCBIfam" id="TIGR00463">
    <property type="entry name" value="gltX_arch"/>
    <property type="match status" value="1"/>
</dbReference>
<dbReference type="PROSITE" id="PS00178">
    <property type="entry name" value="AA_TRNA_LIGASE_I"/>
    <property type="match status" value="1"/>
</dbReference>
<feature type="domain" description="tRNA synthetases class I (E and Q) anti-codon binding" evidence="18">
    <location>
        <begin position="629"/>
        <end position="704"/>
    </location>
</feature>
<dbReference type="Gene3D" id="1.10.1160.10">
    <property type="entry name" value="Glutamyl-trna Synthetase, Domain 2"/>
    <property type="match status" value="1"/>
</dbReference>
<evidence type="ECO:0000256" key="13">
    <source>
        <dbReference type="ARBA" id="ARBA00070830"/>
    </source>
</evidence>
<evidence type="ECO:0000256" key="12">
    <source>
        <dbReference type="ARBA" id="ARBA00048351"/>
    </source>
</evidence>
<keyword evidence="5" id="KW-0597">Phosphoprotein</keyword>
<feature type="domain" description="Glutamyl/glutaminyl-tRNA synthetase class Ib catalytic" evidence="16">
    <location>
        <begin position="219"/>
        <end position="522"/>
    </location>
</feature>
<dbReference type="Gene3D" id="3.40.50.620">
    <property type="entry name" value="HUPs"/>
    <property type="match status" value="1"/>
</dbReference>
<dbReference type="InterPro" id="IPR049437">
    <property type="entry name" value="tRNA-synt_1c_C2"/>
</dbReference>
<evidence type="ECO:0000256" key="14">
    <source>
        <dbReference type="RuleBase" id="RU363037"/>
    </source>
</evidence>
<reference evidence="19" key="1">
    <citation type="submission" date="2022-07" db="EMBL/GenBank/DDBJ databases">
        <title>Phylogenomic reconstructions and comparative analyses of Kickxellomycotina fungi.</title>
        <authorList>
            <person name="Reynolds N.K."/>
            <person name="Stajich J.E."/>
            <person name="Barry K."/>
            <person name="Grigoriev I.V."/>
            <person name="Crous P."/>
            <person name="Smith M.E."/>
        </authorList>
    </citation>
    <scope>NUCLEOTIDE SEQUENCE</scope>
    <source>
        <strain evidence="19">BCRC 34381</strain>
    </source>
</reference>
<dbReference type="InterPro" id="IPR050132">
    <property type="entry name" value="Gln/Glu-tRNA_Ligase"/>
</dbReference>
<dbReference type="InterPro" id="IPR020058">
    <property type="entry name" value="Glu/Gln-tRNA-synth_Ib_cat-dom"/>
</dbReference>
<dbReference type="InterPro" id="IPR001412">
    <property type="entry name" value="aa-tRNA-synth_I_CS"/>
</dbReference>
<sequence>MELRAPVHQRGYGVPCCMRALVLKQQASGTHVVAGSLAEFANESAPGSYVVGWQEGSSLKDKDAAANAVLVRGDGQEAVGERAIVAELPGGTGEWAAFAQDRLGGTNFRDLDAAFAELDHHLVMRSYVDGYAATAADAALWGALRASAIFQRNLKAKTQALGDAIVRWYAHISTQPFAQRLAASLAEAVTAAAAAKKGKKGADQGSFDLGLEGVVDGGVVTRFPPEPSGYMHVGHAKAALLNEYFARTYNGKLIVRFDDTNPEKEKEEFEDAITEDLKLLGIHADVVSHTSDHFAKLFEYAVELTKKGLAYVDDTDKETMREQRGEGIASRCRDLSVEENLQRLEQMRQGTEFGQTCCLRAKMSVDSPNKAMRDPTIYRCIMTPHHRTGTQWKVYPTYEFCCPVVDSLEGVTHALRSMEYRDRNPVYEWFFPALGLRPVAIKDFSRMNFVYTLLSKRKLQWFVDNGLVGGWDDPRFPTVRGISRRGMTIEALRQYVLMQGASQKNMLLEWDKIWSLNKRVIDPVAPRHTAVVKKGLVPVAVVGGPEEPYVRDVPRHKKNPELGDKQTVFSPLVFIDQADAASFAVHEEITLMDWGNAIVAAVEKDADGTVTGATLHLHLDGDVKATKKKITWLGQSAAVHPVEAVLVDYDYLITKKKLEEEDSVQDVLTPTTQFTEAAIVDANIGQLEKGAIVQLERRGYYIVDQTAKESELGLVTLIMIPDGKATSLALKHQGGDETPGTPASAAKKGAKSNPWDKAAAKHRNGNGAAPKAAAGPDVPLGLPRPEDVSAMYATLPVYGDMALEDPSAVTSMYQTSKFY</sequence>
<evidence type="ECO:0000256" key="8">
    <source>
        <dbReference type="ARBA" id="ARBA00022840"/>
    </source>
</evidence>
<dbReference type="InterPro" id="IPR004526">
    <property type="entry name" value="Glu-tRNA-synth_arc/euk"/>
</dbReference>
<evidence type="ECO:0000259" key="16">
    <source>
        <dbReference type="Pfam" id="PF00749"/>
    </source>
</evidence>
<comment type="catalytic activity">
    <reaction evidence="12">
        <text>tRNA(Glu) + L-glutamate + ATP = L-glutamyl-tRNA(Glu) + AMP + diphosphate</text>
        <dbReference type="Rhea" id="RHEA:23540"/>
        <dbReference type="Rhea" id="RHEA-COMP:9663"/>
        <dbReference type="Rhea" id="RHEA-COMP:9680"/>
        <dbReference type="ChEBI" id="CHEBI:29985"/>
        <dbReference type="ChEBI" id="CHEBI:30616"/>
        <dbReference type="ChEBI" id="CHEBI:33019"/>
        <dbReference type="ChEBI" id="CHEBI:78442"/>
        <dbReference type="ChEBI" id="CHEBI:78520"/>
        <dbReference type="ChEBI" id="CHEBI:456215"/>
        <dbReference type="EC" id="6.1.1.17"/>
    </reaction>
</comment>
<dbReference type="InterPro" id="IPR020061">
    <property type="entry name" value="Glu_tRNA_lig_a-bdl"/>
</dbReference>
<comment type="similarity">
    <text evidence="2">Belongs to the class-I aminoacyl-tRNA synthetase family. Glutamate--tRNA ligase type 2 subfamily.</text>
</comment>
<dbReference type="PANTHER" id="PTHR43097">
    <property type="entry name" value="GLUTAMINE-TRNA LIGASE"/>
    <property type="match status" value="1"/>
</dbReference>
<dbReference type="Pfam" id="PF00749">
    <property type="entry name" value="tRNA-synt_1c"/>
    <property type="match status" value="1"/>
</dbReference>
<keyword evidence="4" id="KW-0963">Cytoplasm</keyword>
<feature type="compositionally biased region" description="Low complexity" evidence="15">
    <location>
        <begin position="765"/>
        <end position="776"/>
    </location>
</feature>
<dbReference type="InterPro" id="IPR020056">
    <property type="entry name" value="Rbsml_bL25/Gln-tRNA_synth_N"/>
</dbReference>
<name>A0A9W7YIM0_9FUNG</name>
<evidence type="ECO:0000256" key="10">
    <source>
        <dbReference type="ARBA" id="ARBA00023146"/>
    </source>
</evidence>
<dbReference type="FunFam" id="2.40.240.10:FF:000004">
    <property type="entry name" value="Glutamyl-tRNA synthetase, cytoplasmic"/>
    <property type="match status" value="1"/>
</dbReference>
<keyword evidence="6 14" id="KW-0436">Ligase</keyword>
<evidence type="ECO:0000256" key="3">
    <source>
        <dbReference type="ARBA" id="ARBA00012835"/>
    </source>
</evidence>
<dbReference type="SUPFAM" id="SSF50715">
    <property type="entry name" value="Ribosomal protein L25-like"/>
    <property type="match status" value="1"/>
</dbReference>
<proteinExistence type="inferred from homology"/>
<evidence type="ECO:0000256" key="15">
    <source>
        <dbReference type="SAM" id="MobiDB-lite"/>
    </source>
</evidence>
<evidence type="ECO:0000256" key="4">
    <source>
        <dbReference type="ARBA" id="ARBA00022490"/>
    </source>
</evidence>
<dbReference type="GO" id="GO:0017102">
    <property type="term" value="C:methionyl glutamyl tRNA synthetase complex"/>
    <property type="evidence" value="ECO:0007669"/>
    <property type="project" value="TreeGrafter"/>
</dbReference>
<dbReference type="InterPro" id="IPR000924">
    <property type="entry name" value="Glu/Gln-tRNA-synth"/>
</dbReference>
<dbReference type="InterPro" id="IPR014729">
    <property type="entry name" value="Rossmann-like_a/b/a_fold"/>
</dbReference>
<dbReference type="InterPro" id="IPR036282">
    <property type="entry name" value="Glutathione-S-Trfase_C_sf"/>
</dbReference>
<dbReference type="FunFam" id="3.40.50.620:FF:000037">
    <property type="entry name" value="Glutamine--tRNA ligase cytoplasmic"/>
    <property type="match status" value="1"/>
</dbReference>
<dbReference type="GO" id="GO:0005524">
    <property type="term" value="F:ATP binding"/>
    <property type="evidence" value="ECO:0007669"/>
    <property type="project" value="UniProtKB-KW"/>
</dbReference>
<keyword evidence="7 14" id="KW-0547">Nucleotide-binding</keyword>
<feature type="region of interest" description="Disordered" evidence="15">
    <location>
        <begin position="730"/>
        <end position="781"/>
    </location>
</feature>
<evidence type="ECO:0000256" key="1">
    <source>
        <dbReference type="ARBA" id="ARBA00004496"/>
    </source>
</evidence>
<accession>A0A9W7YIM0</accession>
<dbReference type="SUPFAM" id="SSF47616">
    <property type="entry name" value="GST C-terminal domain-like"/>
    <property type="match status" value="1"/>
</dbReference>
<evidence type="ECO:0000259" key="18">
    <source>
        <dbReference type="Pfam" id="PF20974"/>
    </source>
</evidence>
<dbReference type="InterPro" id="IPR011035">
    <property type="entry name" value="Ribosomal_bL25/Gln-tRNA_synth"/>
</dbReference>
<dbReference type="SUPFAM" id="SSF52374">
    <property type="entry name" value="Nucleotidylyl transferase"/>
    <property type="match status" value="1"/>
</dbReference>
<dbReference type="Gene3D" id="1.20.1050.10">
    <property type="match status" value="1"/>
</dbReference>
<dbReference type="EMBL" id="JANBOI010000064">
    <property type="protein sequence ID" value="KAJ1734638.1"/>
    <property type="molecule type" value="Genomic_DNA"/>
</dbReference>
<dbReference type="PRINTS" id="PR00987">
    <property type="entry name" value="TRNASYNTHGLU"/>
</dbReference>
<keyword evidence="8 14" id="KW-0067">ATP-binding</keyword>
<dbReference type="FunFam" id="3.90.800.10:FF:000001">
    <property type="entry name" value="Glutamine--tRNA ligase"/>
    <property type="match status" value="1"/>
</dbReference>
<organism evidence="19 20">
    <name type="scientific">Coemansia biformis</name>
    <dbReference type="NCBI Taxonomy" id="1286918"/>
    <lineage>
        <taxon>Eukaryota</taxon>
        <taxon>Fungi</taxon>
        <taxon>Fungi incertae sedis</taxon>
        <taxon>Zoopagomycota</taxon>
        <taxon>Kickxellomycotina</taxon>
        <taxon>Kickxellomycetes</taxon>
        <taxon>Kickxellales</taxon>
        <taxon>Kickxellaceae</taxon>
        <taxon>Coemansia</taxon>
    </lineage>
</organism>